<feature type="region of interest" description="Disordered" evidence="2">
    <location>
        <begin position="132"/>
        <end position="158"/>
    </location>
</feature>
<reference evidence="3 4" key="1">
    <citation type="submission" date="2016-02" db="EMBL/GenBank/DDBJ databases">
        <title>Genome analysis of coral dinoflagellate symbionts highlights evolutionary adaptations to a symbiotic lifestyle.</title>
        <authorList>
            <person name="Aranda M."/>
            <person name="Li Y."/>
            <person name="Liew Y.J."/>
            <person name="Baumgarten S."/>
            <person name="Simakov O."/>
            <person name="Wilson M."/>
            <person name="Piel J."/>
            <person name="Ashoor H."/>
            <person name="Bougouffa S."/>
            <person name="Bajic V.B."/>
            <person name="Ryu T."/>
            <person name="Ravasi T."/>
            <person name="Bayer T."/>
            <person name="Micklem G."/>
            <person name="Kim H."/>
            <person name="Bhak J."/>
            <person name="Lajeunesse T.C."/>
            <person name="Voolstra C.R."/>
        </authorList>
    </citation>
    <scope>NUCLEOTIDE SEQUENCE [LARGE SCALE GENOMIC DNA]</scope>
    <source>
        <strain evidence="3 4">CCMP2467</strain>
    </source>
</reference>
<dbReference type="AlphaFoldDB" id="A0A1Q9EMF7"/>
<evidence type="ECO:0000313" key="3">
    <source>
        <dbReference type="EMBL" id="OLQ08619.1"/>
    </source>
</evidence>
<gene>
    <name evidence="3" type="ORF">AK812_SmicGene7844</name>
</gene>
<evidence type="ECO:0000256" key="2">
    <source>
        <dbReference type="SAM" id="MobiDB-lite"/>
    </source>
</evidence>
<organism evidence="3 4">
    <name type="scientific">Symbiodinium microadriaticum</name>
    <name type="common">Dinoflagellate</name>
    <name type="synonym">Zooxanthella microadriatica</name>
    <dbReference type="NCBI Taxonomy" id="2951"/>
    <lineage>
        <taxon>Eukaryota</taxon>
        <taxon>Sar</taxon>
        <taxon>Alveolata</taxon>
        <taxon>Dinophyceae</taxon>
        <taxon>Suessiales</taxon>
        <taxon>Symbiodiniaceae</taxon>
        <taxon>Symbiodinium</taxon>
    </lineage>
</organism>
<proteinExistence type="predicted"/>
<dbReference type="Proteomes" id="UP000186817">
    <property type="component" value="Unassembled WGS sequence"/>
</dbReference>
<dbReference type="EMBL" id="LSRX01000113">
    <property type="protein sequence ID" value="OLQ08619.1"/>
    <property type="molecule type" value="Genomic_DNA"/>
</dbReference>
<keyword evidence="1" id="KW-0175">Coiled coil</keyword>
<dbReference type="OrthoDB" id="439601at2759"/>
<sequence length="650" mass="72830">MPSSTKSLAEKMQTRIKTATAAVDFDQDEDAHLSEEQLNLEQYLHVEVVRPTGVANLRQWGQVIVPAGKHKFKSHEAIFEEDLPYAVLIARKTSLASPWALSFKNYALARLKATARATQTASMVTKVPEFQPKTQTKGKLRPKHQPGTVTVNDSGDENEDAEWGLLLEPVLDKKGYKREGQASASSNMKLEVNREEIMMRRAILERELAKLQEIEADNDNSYRKALLRRLPPQTAPPVAEEPLMEVPAAEIPGPGTVPGEGVTTPPHSEQPEMEVSPVVSETPERPPEVNAADLPVPEDDDDEDLLFGDAESFFEVLGPGRAWEINLHETQVPQESLPSPEQALHFVMLATEERKKRVEVKLRDLSAQERELFTQAKGKEVQAWLDHRTVRKVAAGSLSDEQLMRNNPTATLTEAEVKVGYLQSKVHAVSLMIVPIQENHVTFCTFSDASFASTKDNNSYQGALVVATDWRMLANESAVLVPVAWSSRKIARVVRSTLSAEVVSLCGSVDRMSWIRLFWEWIKDPSVDIAQPDDVLKRAPQASLVTDCKSAYDIATKTAVPSCTELRTQLECLLLRERLQENCLMRWVHSRAMLADCLTKVMDSSELRRRLSEGRYALFDEQQVLENRAGKRQSLKWLKDGPPQRADAHK</sequence>
<accession>A0A1Q9EMF7</accession>
<name>A0A1Q9EMF7_SYMMI</name>
<comment type="caution">
    <text evidence="3">The sequence shown here is derived from an EMBL/GenBank/DDBJ whole genome shotgun (WGS) entry which is preliminary data.</text>
</comment>
<protein>
    <submittedName>
        <fullName evidence="3">Uncharacterized protein</fullName>
    </submittedName>
</protein>
<evidence type="ECO:0000313" key="4">
    <source>
        <dbReference type="Proteomes" id="UP000186817"/>
    </source>
</evidence>
<feature type="region of interest" description="Disordered" evidence="2">
    <location>
        <begin position="254"/>
        <end position="299"/>
    </location>
</feature>
<feature type="coiled-coil region" evidence="1">
    <location>
        <begin position="187"/>
        <end position="224"/>
    </location>
</feature>
<keyword evidence="4" id="KW-1185">Reference proteome</keyword>
<feature type="compositionally biased region" description="Low complexity" evidence="2">
    <location>
        <begin position="254"/>
        <end position="266"/>
    </location>
</feature>
<evidence type="ECO:0000256" key="1">
    <source>
        <dbReference type="SAM" id="Coils"/>
    </source>
</evidence>